<reference evidence="3 4" key="1">
    <citation type="submission" date="2024-03" db="EMBL/GenBank/DDBJ databases">
        <title>A high-quality draft genome sequence of Diaporthe vaccinii, a causative agent of upright dieback and viscid rot disease in cranberry plants.</title>
        <authorList>
            <person name="Sarrasin M."/>
            <person name="Lang B.F."/>
            <person name="Burger G."/>
        </authorList>
    </citation>
    <scope>NUCLEOTIDE SEQUENCE [LARGE SCALE GENOMIC DNA]</scope>
    <source>
        <strain evidence="3 4">IS7</strain>
    </source>
</reference>
<sequence>MYSFACSLEALGILDTRVSLLPCPSSLHNGRSSSMLRRTGPTPRRCCLLSFVCLIFFFCFLGSMKLKAVENSGKPDATMTRQGTQSFHGPTLKNTQD</sequence>
<gene>
    <name evidence="3" type="ORF">FJTKL_13776</name>
</gene>
<feature type="transmembrane region" description="Helical" evidence="2">
    <location>
        <begin position="46"/>
        <end position="64"/>
    </location>
</feature>
<feature type="compositionally biased region" description="Polar residues" evidence="1">
    <location>
        <begin position="79"/>
        <end position="97"/>
    </location>
</feature>
<dbReference type="EMBL" id="JBAWTH010000007">
    <property type="protein sequence ID" value="KAL2291097.1"/>
    <property type="molecule type" value="Genomic_DNA"/>
</dbReference>
<comment type="caution">
    <text evidence="3">The sequence shown here is derived from an EMBL/GenBank/DDBJ whole genome shotgun (WGS) entry which is preliminary data.</text>
</comment>
<feature type="region of interest" description="Disordered" evidence="1">
    <location>
        <begin position="72"/>
        <end position="97"/>
    </location>
</feature>
<evidence type="ECO:0000313" key="4">
    <source>
        <dbReference type="Proteomes" id="UP001600888"/>
    </source>
</evidence>
<accession>A0ABR4F8T1</accession>
<protein>
    <recommendedName>
        <fullName evidence="5">Transmembrane protein</fullName>
    </recommendedName>
</protein>
<keyword evidence="2" id="KW-0812">Transmembrane</keyword>
<organism evidence="3 4">
    <name type="scientific">Diaporthe vaccinii</name>
    <dbReference type="NCBI Taxonomy" id="105482"/>
    <lineage>
        <taxon>Eukaryota</taxon>
        <taxon>Fungi</taxon>
        <taxon>Dikarya</taxon>
        <taxon>Ascomycota</taxon>
        <taxon>Pezizomycotina</taxon>
        <taxon>Sordariomycetes</taxon>
        <taxon>Sordariomycetidae</taxon>
        <taxon>Diaporthales</taxon>
        <taxon>Diaporthaceae</taxon>
        <taxon>Diaporthe</taxon>
        <taxon>Diaporthe eres species complex</taxon>
    </lineage>
</organism>
<dbReference type="Proteomes" id="UP001600888">
    <property type="component" value="Unassembled WGS sequence"/>
</dbReference>
<evidence type="ECO:0008006" key="5">
    <source>
        <dbReference type="Google" id="ProtNLM"/>
    </source>
</evidence>
<evidence type="ECO:0000256" key="2">
    <source>
        <dbReference type="SAM" id="Phobius"/>
    </source>
</evidence>
<evidence type="ECO:0000256" key="1">
    <source>
        <dbReference type="SAM" id="MobiDB-lite"/>
    </source>
</evidence>
<name>A0ABR4F8T1_9PEZI</name>
<keyword evidence="4" id="KW-1185">Reference proteome</keyword>
<proteinExistence type="predicted"/>
<keyword evidence="2" id="KW-0472">Membrane</keyword>
<keyword evidence="2" id="KW-1133">Transmembrane helix</keyword>
<evidence type="ECO:0000313" key="3">
    <source>
        <dbReference type="EMBL" id="KAL2291097.1"/>
    </source>
</evidence>